<feature type="transmembrane region" description="Helical" evidence="5">
    <location>
        <begin position="139"/>
        <end position="163"/>
    </location>
</feature>
<protein>
    <submittedName>
        <fullName evidence="7">ABC transporter permease</fullName>
    </submittedName>
</protein>
<evidence type="ECO:0000313" key="7">
    <source>
        <dbReference type="EMBL" id="MBE9190023.1"/>
    </source>
</evidence>
<dbReference type="InterPro" id="IPR051784">
    <property type="entry name" value="Nod_factor_ABC_transporter"/>
</dbReference>
<keyword evidence="4 5" id="KW-0472">Membrane</keyword>
<dbReference type="Proteomes" id="UP000651156">
    <property type="component" value="Unassembled WGS sequence"/>
</dbReference>
<reference evidence="7 8" key="1">
    <citation type="submission" date="2020-10" db="EMBL/GenBank/DDBJ databases">
        <authorList>
            <person name="Castelo-Branco R."/>
            <person name="Eusebio N."/>
            <person name="Adriana R."/>
            <person name="Vieira A."/>
            <person name="Brugerolle De Fraissinette N."/>
            <person name="Rezende De Castro R."/>
            <person name="Schneider M.P."/>
            <person name="Vasconcelos V."/>
            <person name="Leao P.N."/>
        </authorList>
    </citation>
    <scope>NUCLEOTIDE SEQUENCE [LARGE SCALE GENOMIC DNA]</scope>
    <source>
        <strain evidence="7 8">LEGE 06123</strain>
    </source>
</reference>
<evidence type="ECO:0000313" key="8">
    <source>
        <dbReference type="Proteomes" id="UP000651156"/>
    </source>
</evidence>
<comment type="subcellular location">
    <subcellularLocation>
        <location evidence="1">Membrane</location>
        <topology evidence="1">Multi-pass membrane protein</topology>
    </subcellularLocation>
</comment>
<evidence type="ECO:0000259" key="6">
    <source>
        <dbReference type="Pfam" id="PF01061"/>
    </source>
</evidence>
<evidence type="ECO:0000256" key="1">
    <source>
        <dbReference type="ARBA" id="ARBA00004141"/>
    </source>
</evidence>
<dbReference type="RefSeq" id="WP_193931235.1">
    <property type="nucleotide sequence ID" value="NZ_CAWPMZ010000016.1"/>
</dbReference>
<feature type="transmembrane region" description="Helical" evidence="5">
    <location>
        <begin position="219"/>
        <end position="241"/>
    </location>
</feature>
<feature type="domain" description="ABC-2 type transporter transmembrane" evidence="6">
    <location>
        <begin position="4"/>
        <end position="210"/>
    </location>
</feature>
<keyword evidence="2 5" id="KW-0812">Transmembrane</keyword>
<keyword evidence="8" id="KW-1185">Reference proteome</keyword>
<keyword evidence="3 5" id="KW-1133">Transmembrane helix</keyword>
<proteinExistence type="predicted"/>
<evidence type="ECO:0000256" key="5">
    <source>
        <dbReference type="SAM" id="Phobius"/>
    </source>
</evidence>
<name>A0ABR9UP01_9CHRO</name>
<dbReference type="PANTHER" id="PTHR43229">
    <property type="entry name" value="NODULATION PROTEIN J"/>
    <property type="match status" value="1"/>
</dbReference>
<organism evidence="7 8">
    <name type="scientific">Gloeocapsopsis crepidinum LEGE 06123</name>
    <dbReference type="NCBI Taxonomy" id="588587"/>
    <lineage>
        <taxon>Bacteria</taxon>
        <taxon>Bacillati</taxon>
        <taxon>Cyanobacteriota</taxon>
        <taxon>Cyanophyceae</taxon>
        <taxon>Oscillatoriophycideae</taxon>
        <taxon>Chroococcales</taxon>
        <taxon>Chroococcaceae</taxon>
        <taxon>Gloeocapsopsis</taxon>
    </lineage>
</organism>
<feature type="transmembrane region" description="Helical" evidence="5">
    <location>
        <begin position="57"/>
        <end position="81"/>
    </location>
</feature>
<accession>A0ABR9UP01</accession>
<evidence type="ECO:0000256" key="2">
    <source>
        <dbReference type="ARBA" id="ARBA00022692"/>
    </source>
</evidence>
<comment type="caution">
    <text evidence="7">The sequence shown here is derived from an EMBL/GenBank/DDBJ whole genome shotgun (WGS) entry which is preliminary data.</text>
</comment>
<dbReference type="EMBL" id="JADEWN010000011">
    <property type="protein sequence ID" value="MBE9190023.1"/>
    <property type="molecule type" value="Genomic_DNA"/>
</dbReference>
<gene>
    <name evidence="7" type="ORF">IQ230_06535</name>
</gene>
<evidence type="ECO:0000256" key="4">
    <source>
        <dbReference type="ARBA" id="ARBA00023136"/>
    </source>
</evidence>
<evidence type="ECO:0000256" key="3">
    <source>
        <dbReference type="ARBA" id="ARBA00022989"/>
    </source>
</evidence>
<feature type="transmembrane region" description="Helical" evidence="5">
    <location>
        <begin position="102"/>
        <end position="127"/>
    </location>
</feature>
<sequence>MLELFLAELKRSWIEFTRYPVDAIAGVFIITSVFYGLFLSARYIAGPNLQFGDRLDAIVVGYVLWTLVIFVVTSIVSILQIEAQTGTLEQVMLTPYGVSRVFLARAIASLTINLVIITGILLLILLLTGRRLYFPPTLILPLVTVLFGAYGLAFLMASLALLFKRIQQLLGLTQFALLFLLTIPSETWSGTLGIVRLLLPMTMGAGILRDLMARNLSLNIVEILLALLNGLGYLILGLVIFRRAEVEAKRRGILGGY</sequence>
<dbReference type="Pfam" id="PF01061">
    <property type="entry name" value="ABC2_membrane"/>
    <property type="match status" value="1"/>
</dbReference>
<feature type="transmembrane region" description="Helical" evidence="5">
    <location>
        <begin position="175"/>
        <end position="199"/>
    </location>
</feature>
<feature type="transmembrane region" description="Helical" evidence="5">
    <location>
        <begin position="21"/>
        <end position="45"/>
    </location>
</feature>
<dbReference type="PANTHER" id="PTHR43229:SF6">
    <property type="entry name" value="ABC-TYPE MULTIDRUG TRANSPORT SYSTEM, PERMEASE COMPONENT"/>
    <property type="match status" value="1"/>
</dbReference>
<dbReference type="InterPro" id="IPR013525">
    <property type="entry name" value="ABC2_TM"/>
</dbReference>